<dbReference type="InterPro" id="IPR041663">
    <property type="entry name" value="DisA/LigA_HHH"/>
</dbReference>
<dbReference type="Gene3D" id="3.40.50.10130">
    <property type="match status" value="1"/>
</dbReference>
<proteinExistence type="predicted"/>
<feature type="domain" description="Fanconi anemia core complex-associated protein 24 pseudonuclease" evidence="4">
    <location>
        <begin position="15"/>
        <end position="136"/>
    </location>
</feature>
<evidence type="ECO:0000259" key="3">
    <source>
        <dbReference type="Pfam" id="PF12826"/>
    </source>
</evidence>
<dbReference type="InterPro" id="IPR040646">
    <property type="entry name" value="PND"/>
</dbReference>
<accession>A0A913XPJ9</accession>
<keyword evidence="1" id="KW-0227">DNA damage</keyword>
<dbReference type="OrthoDB" id="5975714at2759"/>
<dbReference type="InterPro" id="IPR026985">
    <property type="entry name" value="FAAP24"/>
</dbReference>
<evidence type="ECO:0000313" key="6">
    <source>
        <dbReference type="Proteomes" id="UP000887567"/>
    </source>
</evidence>
<dbReference type="PANTHER" id="PTHR31786">
    <property type="entry name" value="FANCONI ANEMIA CORE COMPLEX-ASSOCIATED PROTEIN 24"/>
    <property type="match status" value="1"/>
</dbReference>
<dbReference type="Proteomes" id="UP000887567">
    <property type="component" value="Unplaced"/>
</dbReference>
<keyword evidence="2" id="KW-0234">DNA repair</keyword>
<dbReference type="GO" id="GO:0043240">
    <property type="term" value="C:Fanconi anaemia nuclear complex"/>
    <property type="evidence" value="ECO:0007669"/>
    <property type="project" value="InterPro"/>
</dbReference>
<keyword evidence="6" id="KW-1185">Reference proteome</keyword>
<dbReference type="AlphaFoldDB" id="A0A913XPJ9"/>
<dbReference type="InterPro" id="IPR010994">
    <property type="entry name" value="RuvA_2-like"/>
</dbReference>
<dbReference type="KEGG" id="epa:110245360"/>
<protein>
    <submittedName>
        <fullName evidence="5">Uncharacterized protein</fullName>
    </submittedName>
</protein>
<dbReference type="RefSeq" id="XP_020907298.1">
    <property type="nucleotide sequence ID" value="XM_021051639.2"/>
</dbReference>
<dbReference type="GO" id="GO:0003682">
    <property type="term" value="F:chromatin binding"/>
    <property type="evidence" value="ECO:0007669"/>
    <property type="project" value="TreeGrafter"/>
</dbReference>
<dbReference type="PANTHER" id="PTHR31786:SF2">
    <property type="entry name" value="FANCONI ANEMIA CORE COMPLEX-ASSOCIATED PROTEIN 24"/>
    <property type="match status" value="1"/>
</dbReference>
<evidence type="ECO:0000259" key="4">
    <source>
        <dbReference type="Pfam" id="PF17949"/>
    </source>
</evidence>
<dbReference type="CDD" id="cd20076">
    <property type="entry name" value="XPF_nuclease_FAAP24"/>
    <property type="match status" value="1"/>
</dbReference>
<dbReference type="Gene3D" id="1.10.150.20">
    <property type="entry name" value="5' to 3' exonuclease, C-terminal subdomain"/>
    <property type="match status" value="1"/>
</dbReference>
<evidence type="ECO:0000256" key="2">
    <source>
        <dbReference type="ARBA" id="ARBA00023204"/>
    </source>
</evidence>
<feature type="domain" description="DisA/LigA helix-hairpin-helix motif" evidence="3">
    <location>
        <begin position="166"/>
        <end position="216"/>
    </location>
</feature>
<dbReference type="Pfam" id="PF17949">
    <property type="entry name" value="PND"/>
    <property type="match status" value="1"/>
</dbReference>
<evidence type="ECO:0000313" key="5">
    <source>
        <dbReference type="EnsemblMetazoa" id="XP_020907298.1"/>
    </source>
</evidence>
<dbReference type="EnsemblMetazoa" id="XM_021051639.2">
    <property type="protein sequence ID" value="XP_020907298.1"/>
    <property type="gene ID" value="LOC110245360"/>
</dbReference>
<dbReference type="Pfam" id="PF12826">
    <property type="entry name" value="HHH_2"/>
    <property type="match status" value="1"/>
</dbReference>
<organism evidence="5 6">
    <name type="scientific">Exaiptasia diaphana</name>
    <name type="common">Tropical sea anemone</name>
    <name type="synonym">Aiptasia pulchella</name>
    <dbReference type="NCBI Taxonomy" id="2652724"/>
    <lineage>
        <taxon>Eukaryota</taxon>
        <taxon>Metazoa</taxon>
        <taxon>Cnidaria</taxon>
        <taxon>Anthozoa</taxon>
        <taxon>Hexacorallia</taxon>
        <taxon>Actiniaria</taxon>
        <taxon>Aiptasiidae</taxon>
        <taxon>Exaiptasia</taxon>
    </lineage>
</organism>
<evidence type="ECO:0000256" key="1">
    <source>
        <dbReference type="ARBA" id="ARBA00022763"/>
    </source>
</evidence>
<dbReference type="OMA" id="GPVHVPF"/>
<reference evidence="5" key="1">
    <citation type="submission" date="2022-11" db="UniProtKB">
        <authorList>
            <consortium name="EnsemblMetazoa"/>
        </authorList>
    </citation>
    <scope>IDENTIFICATION</scope>
</reference>
<dbReference type="GO" id="GO:0036297">
    <property type="term" value="P:interstrand cross-link repair"/>
    <property type="evidence" value="ECO:0007669"/>
    <property type="project" value="InterPro"/>
</dbReference>
<name>A0A913XPJ9_EXADI</name>
<dbReference type="SUPFAM" id="SSF47781">
    <property type="entry name" value="RuvA domain 2-like"/>
    <property type="match status" value="1"/>
</dbReference>
<sequence length="222" mass="25114">MANNSKNTKIHRAFIPQGHVLVHEKWHGSELVKAIQDHYTKVMFDDTMGLADFLPSSEVAMAYLTESDLISSVDYKTKILKLSKVYQRVLVLAERTSMSEQYFPALQHFVVMERSLVLIPLTSTTEAAKCITQMVKLENKPLNNPYRIKRKPPSFDTSLLATVQNIPGLGEKKAMDLLKEFKSIEGISNGNFEKMSSVIGKSSAQQVKTFFQQSFHKDKKVS</sequence>
<dbReference type="GeneID" id="110245360"/>